<dbReference type="OrthoDB" id="1632039at2"/>
<dbReference type="EMBL" id="QWFX01000016">
    <property type="protein sequence ID" value="RIJ26438.1"/>
    <property type="molecule type" value="Genomic_DNA"/>
</dbReference>
<dbReference type="InterPro" id="IPR050902">
    <property type="entry name" value="ABC_Transporter_SBP"/>
</dbReference>
<dbReference type="Proteomes" id="UP000266385">
    <property type="component" value="Unassembled WGS sequence"/>
</dbReference>
<gene>
    <name evidence="3" type="ORF">D1223_15770</name>
</gene>
<comment type="caution">
    <text evidence="3">The sequence shown here is derived from an EMBL/GenBank/DDBJ whole genome shotgun (WGS) entry which is preliminary data.</text>
</comment>
<dbReference type="InterPro" id="IPR002491">
    <property type="entry name" value="ABC_transptr_periplasmic_BD"/>
</dbReference>
<proteinExistence type="predicted"/>
<evidence type="ECO:0000313" key="3">
    <source>
        <dbReference type="EMBL" id="RIJ26438.1"/>
    </source>
</evidence>
<evidence type="ECO:0000256" key="1">
    <source>
        <dbReference type="SAM" id="SignalP"/>
    </source>
</evidence>
<sequence>MARLALLILGLIGLAACGATRAEQVRANDKPMRIVSLDYCADQYVLNLADREQVLALSPDASKDFSYMRDAAKGLPTVRPTAENVLVLKPDLIVRSYGGGPNAQAFFERAGIPVLNVGWTSSIDGAGMTSIPGVIQHMADGLAQGKRGEALVADFKARLAAIEPQGEGRSALYMTTGGVTTGPGSLVHQMLQAAGYENFQQAPGWHPIPLERLAHEQPDLVAPALFGNGLETPDAWSPAKHPIARAQLEQRPVVKLEGAWTACGGWFLIDAIEALSEGGAP</sequence>
<dbReference type="PROSITE" id="PS51257">
    <property type="entry name" value="PROKAR_LIPOPROTEIN"/>
    <property type="match status" value="1"/>
</dbReference>
<accession>A0A399R561</accession>
<dbReference type="Pfam" id="PF01497">
    <property type="entry name" value="Peripla_BP_2"/>
    <property type="match status" value="1"/>
</dbReference>
<name>A0A399R561_9PROT</name>
<dbReference type="PANTHER" id="PTHR30535:SF34">
    <property type="entry name" value="MOLYBDATE-BINDING PROTEIN MOLA"/>
    <property type="match status" value="1"/>
</dbReference>
<dbReference type="SUPFAM" id="SSF53807">
    <property type="entry name" value="Helical backbone' metal receptor"/>
    <property type="match status" value="1"/>
</dbReference>
<feature type="domain" description="Fe/B12 periplasmic-binding" evidence="2">
    <location>
        <begin position="33"/>
        <end position="281"/>
    </location>
</feature>
<dbReference type="RefSeq" id="WP_119377400.1">
    <property type="nucleotide sequence ID" value="NZ_QWFX01000016.1"/>
</dbReference>
<feature type="chain" id="PRO_5017336228" evidence="1">
    <location>
        <begin position="22"/>
        <end position="281"/>
    </location>
</feature>
<dbReference type="PROSITE" id="PS50983">
    <property type="entry name" value="FE_B12_PBP"/>
    <property type="match status" value="1"/>
</dbReference>
<evidence type="ECO:0000259" key="2">
    <source>
        <dbReference type="PROSITE" id="PS50983"/>
    </source>
</evidence>
<dbReference type="PANTHER" id="PTHR30535">
    <property type="entry name" value="VITAMIN B12-BINDING PROTEIN"/>
    <property type="match status" value="1"/>
</dbReference>
<protein>
    <submittedName>
        <fullName evidence="3">ABC transporter substrate-binding protein</fullName>
    </submittedName>
</protein>
<evidence type="ECO:0000313" key="4">
    <source>
        <dbReference type="Proteomes" id="UP000266385"/>
    </source>
</evidence>
<reference evidence="3 4" key="1">
    <citation type="submission" date="2018-08" db="EMBL/GenBank/DDBJ databases">
        <title>Henriciella mobilis sp. nov., isolated from seawater.</title>
        <authorList>
            <person name="Cheng H."/>
            <person name="Wu Y.-H."/>
            <person name="Xu X.-W."/>
            <person name="Guo L.-L."/>
        </authorList>
    </citation>
    <scope>NUCLEOTIDE SEQUENCE [LARGE SCALE GENOMIC DNA]</scope>
    <source>
        <strain evidence="3 4">JN25</strain>
    </source>
</reference>
<keyword evidence="4" id="KW-1185">Reference proteome</keyword>
<organism evidence="3 4">
    <name type="scientific">Henriciella mobilis</name>
    <dbReference type="NCBI Taxonomy" id="2305467"/>
    <lineage>
        <taxon>Bacteria</taxon>
        <taxon>Pseudomonadati</taxon>
        <taxon>Pseudomonadota</taxon>
        <taxon>Alphaproteobacteria</taxon>
        <taxon>Hyphomonadales</taxon>
        <taxon>Hyphomonadaceae</taxon>
        <taxon>Henriciella</taxon>
    </lineage>
</organism>
<feature type="signal peptide" evidence="1">
    <location>
        <begin position="1"/>
        <end position="21"/>
    </location>
</feature>
<dbReference type="CDD" id="cd00636">
    <property type="entry name" value="TroA-like"/>
    <property type="match status" value="1"/>
</dbReference>
<dbReference type="Gene3D" id="3.40.50.1980">
    <property type="entry name" value="Nitrogenase molybdenum iron protein domain"/>
    <property type="match status" value="2"/>
</dbReference>
<dbReference type="AlphaFoldDB" id="A0A399R561"/>
<keyword evidence="1" id="KW-0732">Signal</keyword>